<keyword evidence="6" id="KW-0813">Transport</keyword>
<dbReference type="OrthoDB" id="3370990at2"/>
<comment type="caution">
    <text evidence="8">The sequence shown here is derived from an EMBL/GenBank/DDBJ whole genome shotgun (WGS) entry which is preliminary data.</text>
</comment>
<evidence type="ECO:0000313" key="8">
    <source>
        <dbReference type="EMBL" id="RSM40242.1"/>
    </source>
</evidence>
<sequence length="268" mass="28845">MMNAVQLAVTDGVTITKRNSIKIFRSLDLLGSLVFTPVMFVLLFGFVFGSVIDVPGLSYREFMLPGIFTLAVAMGGIVTGYGLTDDLQKGIIDRFRSLPMSPAAVLIGRTTADLILSTASLLIMGLVGLLVGWRIHTGVLETLGGVALLLAFSYALSWVMGTLGLAVRKPEVFNNVSMVVVFPLTFLANTFVDSGRLPTPLRAIADWNPVSAVTQAARELFGNTSAAMPTRDVWPMQHAALASVLWIALLLAIFVPLSVRCYKKATSH</sequence>
<evidence type="ECO:0000256" key="5">
    <source>
        <dbReference type="ARBA" id="ARBA00023251"/>
    </source>
</evidence>
<feature type="transmembrane region" description="Helical" evidence="6">
    <location>
        <begin position="238"/>
        <end position="259"/>
    </location>
</feature>
<dbReference type="InterPro" id="IPR000412">
    <property type="entry name" value="ABC_2_transport"/>
</dbReference>
<keyword evidence="2 6" id="KW-0812">Transmembrane</keyword>
<dbReference type="InterPro" id="IPR013525">
    <property type="entry name" value="ABC2_TM"/>
</dbReference>
<dbReference type="Pfam" id="PF01061">
    <property type="entry name" value="ABC2_membrane"/>
    <property type="match status" value="1"/>
</dbReference>
<dbReference type="GO" id="GO:0043190">
    <property type="term" value="C:ATP-binding cassette (ABC) transporter complex"/>
    <property type="evidence" value="ECO:0007669"/>
    <property type="project" value="InterPro"/>
</dbReference>
<dbReference type="AlphaFoldDB" id="A0A428WAV9"/>
<evidence type="ECO:0000256" key="3">
    <source>
        <dbReference type="ARBA" id="ARBA00022989"/>
    </source>
</evidence>
<keyword evidence="6" id="KW-1003">Cell membrane</keyword>
<dbReference type="PANTHER" id="PTHR43229">
    <property type="entry name" value="NODULATION PROTEIN J"/>
    <property type="match status" value="1"/>
</dbReference>
<protein>
    <recommendedName>
        <fullName evidence="6">Transport permease protein</fullName>
    </recommendedName>
</protein>
<feature type="transmembrane region" description="Helical" evidence="6">
    <location>
        <begin position="143"/>
        <end position="165"/>
    </location>
</feature>
<evidence type="ECO:0000259" key="7">
    <source>
        <dbReference type="PROSITE" id="PS51012"/>
    </source>
</evidence>
<dbReference type="GO" id="GO:0140359">
    <property type="term" value="F:ABC-type transporter activity"/>
    <property type="evidence" value="ECO:0007669"/>
    <property type="project" value="InterPro"/>
</dbReference>
<feature type="transmembrane region" description="Helical" evidence="6">
    <location>
        <begin position="27"/>
        <end position="50"/>
    </location>
</feature>
<gene>
    <name evidence="8" type="ORF">DMA12_27925</name>
</gene>
<name>A0A428WAV9_AMYBA</name>
<dbReference type="PIRSF" id="PIRSF006648">
    <property type="entry name" value="DrrB"/>
    <property type="match status" value="1"/>
</dbReference>
<feature type="transmembrane region" description="Helical" evidence="6">
    <location>
        <begin position="62"/>
        <end position="83"/>
    </location>
</feature>
<feature type="transmembrane region" description="Helical" evidence="6">
    <location>
        <begin position="172"/>
        <end position="192"/>
    </location>
</feature>
<comment type="similarity">
    <text evidence="6">Belongs to the ABC-2 integral membrane protein family.</text>
</comment>
<feature type="domain" description="ABC transmembrane type-2" evidence="7">
    <location>
        <begin position="28"/>
        <end position="265"/>
    </location>
</feature>
<dbReference type="PANTHER" id="PTHR43229:SF2">
    <property type="entry name" value="NODULATION PROTEIN J"/>
    <property type="match status" value="1"/>
</dbReference>
<dbReference type="InterPro" id="IPR047817">
    <property type="entry name" value="ABC2_TM_bact-type"/>
</dbReference>
<reference evidence="8 9" key="1">
    <citation type="submission" date="2018-05" db="EMBL/GenBank/DDBJ databases">
        <title>Evolution of GPA BGCs.</title>
        <authorList>
            <person name="Waglechner N."/>
            <person name="Wright G.D."/>
        </authorList>
    </citation>
    <scope>NUCLEOTIDE SEQUENCE [LARGE SCALE GENOMIC DNA]</scope>
    <source>
        <strain evidence="8 9">DSM 5908</strain>
    </source>
</reference>
<evidence type="ECO:0000256" key="4">
    <source>
        <dbReference type="ARBA" id="ARBA00023136"/>
    </source>
</evidence>
<dbReference type="EMBL" id="QHHU01000041">
    <property type="protein sequence ID" value="RSM40242.1"/>
    <property type="molecule type" value="Genomic_DNA"/>
</dbReference>
<proteinExistence type="inferred from homology"/>
<keyword evidence="3 6" id="KW-1133">Transmembrane helix</keyword>
<keyword evidence="9" id="KW-1185">Reference proteome</keyword>
<keyword evidence="5" id="KW-0046">Antibiotic resistance</keyword>
<dbReference type="Proteomes" id="UP000286716">
    <property type="component" value="Unassembled WGS sequence"/>
</dbReference>
<dbReference type="PROSITE" id="PS51012">
    <property type="entry name" value="ABC_TM2"/>
    <property type="match status" value="1"/>
</dbReference>
<feature type="transmembrane region" description="Helical" evidence="6">
    <location>
        <begin position="104"/>
        <end position="131"/>
    </location>
</feature>
<dbReference type="GO" id="GO:0046677">
    <property type="term" value="P:response to antibiotic"/>
    <property type="evidence" value="ECO:0007669"/>
    <property type="project" value="UniProtKB-KW"/>
</dbReference>
<organism evidence="8 9">
    <name type="scientific">Amycolatopsis balhimycina DSM 5908</name>
    <dbReference type="NCBI Taxonomy" id="1081091"/>
    <lineage>
        <taxon>Bacteria</taxon>
        <taxon>Bacillati</taxon>
        <taxon>Actinomycetota</taxon>
        <taxon>Actinomycetes</taxon>
        <taxon>Pseudonocardiales</taxon>
        <taxon>Pseudonocardiaceae</taxon>
        <taxon>Amycolatopsis</taxon>
    </lineage>
</organism>
<accession>A0A428WAV9</accession>
<dbReference type="InterPro" id="IPR051784">
    <property type="entry name" value="Nod_factor_ABC_transporter"/>
</dbReference>
<evidence type="ECO:0000313" key="9">
    <source>
        <dbReference type="Proteomes" id="UP000286716"/>
    </source>
</evidence>
<evidence type="ECO:0000256" key="1">
    <source>
        <dbReference type="ARBA" id="ARBA00004141"/>
    </source>
</evidence>
<evidence type="ECO:0000256" key="2">
    <source>
        <dbReference type="ARBA" id="ARBA00022692"/>
    </source>
</evidence>
<comment type="subcellular location">
    <subcellularLocation>
        <location evidence="6">Cell membrane</location>
        <topology evidence="6">Multi-pass membrane protein</topology>
    </subcellularLocation>
    <subcellularLocation>
        <location evidence="1">Membrane</location>
        <topology evidence="1">Multi-pass membrane protein</topology>
    </subcellularLocation>
</comment>
<keyword evidence="4 6" id="KW-0472">Membrane</keyword>
<evidence type="ECO:0000256" key="6">
    <source>
        <dbReference type="RuleBase" id="RU361157"/>
    </source>
</evidence>